<dbReference type="Proteomes" id="UP001054889">
    <property type="component" value="Unassembled WGS sequence"/>
</dbReference>
<evidence type="ECO:0000256" key="2">
    <source>
        <dbReference type="SAM" id="MobiDB-lite"/>
    </source>
</evidence>
<dbReference type="CDD" id="cd07821">
    <property type="entry name" value="PYR_PYL_RCAR_like"/>
    <property type="match status" value="1"/>
</dbReference>
<proteinExistence type="predicted"/>
<reference evidence="3" key="1">
    <citation type="journal article" date="2018" name="DNA Res.">
        <title>Multiple hybrid de novo genome assembly of finger millet, an orphan allotetraploid crop.</title>
        <authorList>
            <person name="Hatakeyama M."/>
            <person name="Aluri S."/>
            <person name="Balachadran M.T."/>
            <person name="Sivarajan S.R."/>
            <person name="Patrignani A."/>
            <person name="Gruter S."/>
            <person name="Poveda L."/>
            <person name="Shimizu-Inatsugi R."/>
            <person name="Baeten J."/>
            <person name="Francoijs K.J."/>
            <person name="Nataraja K.N."/>
            <person name="Reddy Y.A.N."/>
            <person name="Phadnis S."/>
            <person name="Ravikumar R.L."/>
            <person name="Schlapbach R."/>
            <person name="Sreeman S.M."/>
            <person name="Shimizu K.K."/>
        </authorList>
    </citation>
    <scope>NUCLEOTIDE SEQUENCE</scope>
</reference>
<dbReference type="SUPFAM" id="SSF55961">
    <property type="entry name" value="Bet v1-like"/>
    <property type="match status" value="1"/>
</dbReference>
<feature type="region of interest" description="Disordered" evidence="2">
    <location>
        <begin position="79"/>
        <end position="98"/>
    </location>
</feature>
<dbReference type="Gene3D" id="3.30.530.20">
    <property type="match status" value="2"/>
</dbReference>
<dbReference type="AlphaFoldDB" id="A0AAV5C4S0"/>
<dbReference type="PANTHER" id="PTHR33789:SF16">
    <property type="entry name" value="OS01G0724700 PROTEIN"/>
    <property type="match status" value="1"/>
</dbReference>
<name>A0AAV5C4S0_ELECO</name>
<dbReference type="InterPro" id="IPR023393">
    <property type="entry name" value="START-like_dom_sf"/>
</dbReference>
<dbReference type="PANTHER" id="PTHR33789">
    <property type="entry name" value="LACHRYMATORY-FACTOR SYNTHASE"/>
    <property type="match status" value="1"/>
</dbReference>
<reference evidence="3" key="2">
    <citation type="submission" date="2021-12" db="EMBL/GenBank/DDBJ databases">
        <title>Resequencing data analysis of finger millet.</title>
        <authorList>
            <person name="Hatakeyama M."/>
            <person name="Aluri S."/>
            <person name="Balachadran M.T."/>
            <person name="Sivarajan S.R."/>
            <person name="Poveda L."/>
            <person name="Shimizu-Inatsugi R."/>
            <person name="Schlapbach R."/>
            <person name="Sreeman S.M."/>
            <person name="Shimizu K.K."/>
        </authorList>
    </citation>
    <scope>NUCLEOTIDE SEQUENCE</scope>
</reference>
<organism evidence="3 4">
    <name type="scientific">Eleusine coracana subsp. coracana</name>
    <dbReference type="NCBI Taxonomy" id="191504"/>
    <lineage>
        <taxon>Eukaryota</taxon>
        <taxon>Viridiplantae</taxon>
        <taxon>Streptophyta</taxon>
        <taxon>Embryophyta</taxon>
        <taxon>Tracheophyta</taxon>
        <taxon>Spermatophyta</taxon>
        <taxon>Magnoliopsida</taxon>
        <taxon>Liliopsida</taxon>
        <taxon>Poales</taxon>
        <taxon>Poaceae</taxon>
        <taxon>PACMAD clade</taxon>
        <taxon>Chloridoideae</taxon>
        <taxon>Cynodonteae</taxon>
        <taxon>Eleusininae</taxon>
        <taxon>Eleusine</taxon>
    </lineage>
</organism>
<dbReference type="EMBL" id="BQKI01000004">
    <property type="protein sequence ID" value="GJM93272.1"/>
    <property type="molecule type" value="Genomic_DNA"/>
</dbReference>
<evidence type="ECO:0000313" key="3">
    <source>
        <dbReference type="EMBL" id="GJM93272.1"/>
    </source>
</evidence>
<comment type="subcellular location">
    <subcellularLocation>
        <location evidence="1">Nucleus</location>
    </subcellularLocation>
</comment>
<sequence length="150" mass="15489">MAHGSGREGGVLAWRGSVRAVAAGPSPDAAWALLGDFCSLHRWVPSLSTCRLVEGAAGRPGCVRHCAGPVNMAAAAAADLGRRRRRRGGPGSGSYRATVQVEPDPAGCAVAWSFEADPVQGWTLDGFVGFLHKLARGVAGRLEEEIVGGS</sequence>
<dbReference type="InterPro" id="IPR053249">
    <property type="entry name" value="LFS"/>
</dbReference>
<accession>A0AAV5C4S0</accession>
<dbReference type="GO" id="GO:0005634">
    <property type="term" value="C:nucleus"/>
    <property type="evidence" value="ECO:0007669"/>
    <property type="project" value="UniProtKB-SubCell"/>
</dbReference>
<evidence type="ECO:0000256" key="1">
    <source>
        <dbReference type="ARBA" id="ARBA00004123"/>
    </source>
</evidence>
<evidence type="ECO:0008006" key="5">
    <source>
        <dbReference type="Google" id="ProtNLM"/>
    </source>
</evidence>
<comment type="caution">
    <text evidence="3">The sequence shown here is derived from an EMBL/GenBank/DDBJ whole genome shotgun (WGS) entry which is preliminary data.</text>
</comment>
<dbReference type="InterPro" id="IPR019587">
    <property type="entry name" value="Polyketide_cyclase/dehydratase"/>
</dbReference>
<dbReference type="Pfam" id="PF10604">
    <property type="entry name" value="Polyketide_cyc2"/>
    <property type="match status" value="1"/>
</dbReference>
<gene>
    <name evidence="3" type="primary">ga09817</name>
    <name evidence="3" type="ORF">PR202_ga09817</name>
</gene>
<protein>
    <recommendedName>
        <fullName evidence="5">Lachrymatory-factor synthase</fullName>
    </recommendedName>
</protein>
<evidence type="ECO:0000313" key="4">
    <source>
        <dbReference type="Proteomes" id="UP001054889"/>
    </source>
</evidence>
<keyword evidence="4" id="KW-1185">Reference proteome</keyword>